<evidence type="ECO:0000313" key="4">
    <source>
        <dbReference type="WBParaSite" id="HNAJ_0001127601-mRNA-1"/>
    </source>
</evidence>
<feature type="transmembrane region" description="Helical" evidence="1">
    <location>
        <begin position="6"/>
        <end position="29"/>
    </location>
</feature>
<protein>
    <submittedName>
        <fullName evidence="4">Secreted protein</fullName>
    </submittedName>
</protein>
<keyword evidence="1" id="KW-1133">Transmembrane helix</keyword>
<dbReference type="Proteomes" id="UP000278807">
    <property type="component" value="Unassembled WGS sequence"/>
</dbReference>
<reference evidence="2 3" key="2">
    <citation type="submission" date="2018-11" db="EMBL/GenBank/DDBJ databases">
        <authorList>
            <consortium name="Pathogen Informatics"/>
        </authorList>
    </citation>
    <scope>NUCLEOTIDE SEQUENCE [LARGE SCALE GENOMIC DNA]</scope>
</reference>
<keyword evidence="1" id="KW-0812">Transmembrane</keyword>
<dbReference type="WBParaSite" id="HNAJ_0001127601-mRNA-1">
    <property type="protein sequence ID" value="HNAJ_0001127601-mRNA-1"/>
    <property type="gene ID" value="HNAJ_0001127601"/>
</dbReference>
<feature type="transmembrane region" description="Helical" evidence="1">
    <location>
        <begin position="41"/>
        <end position="60"/>
    </location>
</feature>
<dbReference type="EMBL" id="UZAE01013466">
    <property type="protein sequence ID" value="VDO09981.1"/>
    <property type="molecule type" value="Genomic_DNA"/>
</dbReference>
<evidence type="ECO:0000313" key="2">
    <source>
        <dbReference type="EMBL" id="VDO09981.1"/>
    </source>
</evidence>
<keyword evidence="3" id="KW-1185">Reference proteome</keyword>
<proteinExistence type="predicted"/>
<evidence type="ECO:0000313" key="3">
    <source>
        <dbReference type="Proteomes" id="UP000278807"/>
    </source>
</evidence>
<name>A0A0R3TU59_RODNA</name>
<dbReference type="AlphaFoldDB" id="A0A0R3TU59"/>
<reference evidence="4" key="1">
    <citation type="submission" date="2017-02" db="UniProtKB">
        <authorList>
            <consortium name="WormBaseParasite"/>
        </authorList>
    </citation>
    <scope>IDENTIFICATION</scope>
</reference>
<accession>A0A0R3TU59</accession>
<gene>
    <name evidence="2" type="ORF">HNAJ_LOCUS11263</name>
</gene>
<keyword evidence="1" id="KW-0472">Membrane</keyword>
<evidence type="ECO:0000256" key="1">
    <source>
        <dbReference type="SAM" id="Phobius"/>
    </source>
</evidence>
<organism evidence="4">
    <name type="scientific">Rodentolepis nana</name>
    <name type="common">Dwarf tapeworm</name>
    <name type="synonym">Hymenolepis nana</name>
    <dbReference type="NCBI Taxonomy" id="102285"/>
    <lineage>
        <taxon>Eukaryota</taxon>
        <taxon>Metazoa</taxon>
        <taxon>Spiralia</taxon>
        <taxon>Lophotrochozoa</taxon>
        <taxon>Platyhelminthes</taxon>
        <taxon>Cestoda</taxon>
        <taxon>Eucestoda</taxon>
        <taxon>Cyclophyllidea</taxon>
        <taxon>Hymenolepididae</taxon>
        <taxon>Rodentolepis</taxon>
    </lineage>
</organism>
<sequence>NSLFFQLFPIVVRIPPICSISYFSVTVAVHNDNRHHFPISFLIFFAAFICRSHFVVHLFLNLGHVSNMSSFHVCPPPPPLSLYAYEFKVTNINKRI</sequence>